<feature type="domain" description="N-acetyltransferase" evidence="3">
    <location>
        <begin position="3"/>
        <end position="155"/>
    </location>
</feature>
<organism evidence="4 5">
    <name type="scientific">Lacticaseibacillus saniviri JCM 17471 = DSM 24301</name>
    <dbReference type="NCBI Taxonomy" id="1293598"/>
    <lineage>
        <taxon>Bacteria</taxon>
        <taxon>Bacillati</taxon>
        <taxon>Bacillota</taxon>
        <taxon>Bacilli</taxon>
        <taxon>Lactobacillales</taxon>
        <taxon>Lactobacillaceae</taxon>
        <taxon>Lacticaseibacillus</taxon>
    </lineage>
</organism>
<dbReference type="STRING" id="1293598.IV56_GL002257"/>
<dbReference type="PANTHER" id="PTHR43072">
    <property type="entry name" value="N-ACETYLTRANSFERASE"/>
    <property type="match status" value="1"/>
</dbReference>
<dbReference type="InterPro" id="IPR016181">
    <property type="entry name" value="Acyl_CoA_acyltransferase"/>
</dbReference>
<dbReference type="PROSITE" id="PS51186">
    <property type="entry name" value="GNAT"/>
    <property type="match status" value="1"/>
</dbReference>
<dbReference type="GO" id="GO:0016747">
    <property type="term" value="F:acyltransferase activity, transferring groups other than amino-acyl groups"/>
    <property type="evidence" value="ECO:0007669"/>
    <property type="project" value="InterPro"/>
</dbReference>
<dbReference type="InterPro" id="IPR000182">
    <property type="entry name" value="GNAT_dom"/>
</dbReference>
<gene>
    <name evidence="4" type="ORF">IV56_GL002257</name>
</gene>
<keyword evidence="5" id="KW-1185">Reference proteome</keyword>
<comment type="caution">
    <text evidence="4">The sequence shown here is derived from an EMBL/GenBank/DDBJ whole genome shotgun (WGS) entry which is preliminary data.</text>
</comment>
<dbReference type="AlphaFoldDB" id="A0A0R2MT11"/>
<evidence type="ECO:0000256" key="1">
    <source>
        <dbReference type="ARBA" id="ARBA00022679"/>
    </source>
</evidence>
<dbReference type="Proteomes" id="UP000050969">
    <property type="component" value="Unassembled WGS sequence"/>
</dbReference>
<accession>A0A0R2MT11</accession>
<evidence type="ECO:0000313" key="4">
    <source>
        <dbReference type="EMBL" id="KRO15490.1"/>
    </source>
</evidence>
<keyword evidence="2" id="KW-0012">Acyltransferase</keyword>
<dbReference type="PANTHER" id="PTHR43072:SF23">
    <property type="entry name" value="UPF0039 PROTEIN C11D3.02C"/>
    <property type="match status" value="1"/>
</dbReference>
<reference evidence="4 5" key="1">
    <citation type="journal article" date="2015" name="Genome Announc.">
        <title>Expanding the biotechnology potential of lactobacilli through comparative genomics of 213 strains and associated genera.</title>
        <authorList>
            <person name="Sun Z."/>
            <person name="Harris H.M."/>
            <person name="McCann A."/>
            <person name="Guo C."/>
            <person name="Argimon S."/>
            <person name="Zhang W."/>
            <person name="Yang X."/>
            <person name="Jeffery I.B."/>
            <person name="Cooney J.C."/>
            <person name="Kagawa T.F."/>
            <person name="Liu W."/>
            <person name="Song Y."/>
            <person name="Salvetti E."/>
            <person name="Wrobel A."/>
            <person name="Rasinkangas P."/>
            <person name="Parkhill J."/>
            <person name="Rea M.C."/>
            <person name="O'Sullivan O."/>
            <person name="Ritari J."/>
            <person name="Douillard F.P."/>
            <person name="Paul Ross R."/>
            <person name="Yang R."/>
            <person name="Briner A.E."/>
            <person name="Felis G.E."/>
            <person name="de Vos W.M."/>
            <person name="Barrangou R."/>
            <person name="Klaenhammer T.R."/>
            <person name="Caufield P.W."/>
            <person name="Cui Y."/>
            <person name="Zhang H."/>
            <person name="O'Toole P.W."/>
        </authorList>
    </citation>
    <scope>NUCLEOTIDE SEQUENCE [LARGE SCALE GENOMIC DNA]</scope>
    <source>
        <strain evidence="4 5">DSM 24301</strain>
    </source>
</reference>
<evidence type="ECO:0000259" key="3">
    <source>
        <dbReference type="PROSITE" id="PS51186"/>
    </source>
</evidence>
<dbReference type="CDD" id="cd04301">
    <property type="entry name" value="NAT_SF"/>
    <property type="match status" value="1"/>
</dbReference>
<dbReference type="EMBL" id="JQCE01000064">
    <property type="protein sequence ID" value="KRO15490.1"/>
    <property type="molecule type" value="Genomic_DNA"/>
</dbReference>
<dbReference type="RefSeq" id="WP_056993261.1">
    <property type="nucleotide sequence ID" value="NZ_JQCE01000064.1"/>
</dbReference>
<dbReference type="Pfam" id="PF13302">
    <property type="entry name" value="Acetyltransf_3"/>
    <property type="match status" value="1"/>
</dbReference>
<sequence length="165" mass="18664">MTTTFTLAQHTDLPTIVDIYNQSIPTRLATADLTPVTVASKEDWFAQFTPDHYPIWLIQVDGQTAGWVSLEAFYGRPAYSKTAEISIYIDSRFHHQGLGQQALDYVFPQLQTLGLNTIVAFIFHHNQASQGLFLKNGFTRWGHLPQVADMDGQLRDLDILGKHFN</sequence>
<dbReference type="Gene3D" id="3.40.630.30">
    <property type="match status" value="1"/>
</dbReference>
<keyword evidence="1 4" id="KW-0808">Transferase</keyword>
<proteinExistence type="predicted"/>
<evidence type="ECO:0000313" key="5">
    <source>
        <dbReference type="Proteomes" id="UP000050969"/>
    </source>
</evidence>
<dbReference type="PATRIC" id="fig|1293598.4.peg.2358"/>
<protein>
    <submittedName>
        <fullName evidence="4">N-acetyltransferase GCN5</fullName>
    </submittedName>
</protein>
<name>A0A0R2MT11_9LACO</name>
<evidence type="ECO:0000256" key="2">
    <source>
        <dbReference type="ARBA" id="ARBA00023315"/>
    </source>
</evidence>
<dbReference type="SUPFAM" id="SSF55729">
    <property type="entry name" value="Acyl-CoA N-acyltransferases (Nat)"/>
    <property type="match status" value="1"/>
</dbReference>